<dbReference type="Proteomes" id="UP000481109">
    <property type="component" value="Unassembled WGS sequence"/>
</dbReference>
<name>A0A6G4XNN1_9ACTN</name>
<protein>
    <submittedName>
        <fullName evidence="1">Uncharacterized protein</fullName>
    </submittedName>
</protein>
<sequence>MKQVFQAPDYLYCSDGGVRVRPDFQKVEGRSICEFFRSWFGRWIAANVRRERDCIKRSRVRRLNWVEASGDTGNLSPFTPGDRVLRLDLKPPLYDEANFMPVAYSVVRLKEE</sequence>
<evidence type="ECO:0000313" key="2">
    <source>
        <dbReference type="Proteomes" id="UP000481109"/>
    </source>
</evidence>
<gene>
    <name evidence="1" type="ORF">G6045_26555</name>
</gene>
<dbReference type="AlphaFoldDB" id="A0A6G4XNN1"/>
<keyword evidence="2" id="KW-1185">Reference proteome</keyword>
<proteinExistence type="predicted"/>
<organism evidence="1 2">
    <name type="scientific">Streptomyces mesophilus</name>
    <dbReference type="NCBI Taxonomy" id="1775132"/>
    <lineage>
        <taxon>Bacteria</taxon>
        <taxon>Bacillati</taxon>
        <taxon>Actinomycetota</taxon>
        <taxon>Actinomycetes</taxon>
        <taxon>Kitasatosporales</taxon>
        <taxon>Streptomycetaceae</taxon>
        <taxon>Streptomyces</taxon>
    </lineage>
</organism>
<dbReference type="RefSeq" id="WP_165334633.1">
    <property type="nucleotide sequence ID" value="NZ_JAAKZW010000137.1"/>
</dbReference>
<comment type="caution">
    <text evidence="1">The sequence shown here is derived from an EMBL/GenBank/DDBJ whole genome shotgun (WGS) entry which is preliminary data.</text>
</comment>
<reference evidence="1 2" key="1">
    <citation type="submission" date="2020-02" db="EMBL/GenBank/DDBJ databases">
        <title>Whole-genome analyses of novel actinobacteria.</title>
        <authorList>
            <person name="Sahin N."/>
            <person name="Tokatli A."/>
        </authorList>
    </citation>
    <scope>NUCLEOTIDE SEQUENCE [LARGE SCALE GENOMIC DNA]</scope>
    <source>
        <strain evidence="1 2">YC504</strain>
    </source>
</reference>
<dbReference type="EMBL" id="JAAKZW010000137">
    <property type="protein sequence ID" value="NGO79186.1"/>
    <property type="molecule type" value="Genomic_DNA"/>
</dbReference>
<accession>A0A6G4XNN1</accession>
<evidence type="ECO:0000313" key="1">
    <source>
        <dbReference type="EMBL" id="NGO79186.1"/>
    </source>
</evidence>